<comment type="caution">
    <text evidence="4">The sequence shown here is derived from an EMBL/GenBank/DDBJ whole genome shotgun (WGS) entry which is preliminary data.</text>
</comment>
<dbReference type="GO" id="GO:0016020">
    <property type="term" value="C:membrane"/>
    <property type="evidence" value="ECO:0007669"/>
    <property type="project" value="TreeGrafter"/>
</dbReference>
<feature type="region of interest" description="Disordered" evidence="1">
    <location>
        <begin position="472"/>
        <end position="494"/>
    </location>
</feature>
<gene>
    <name evidence="4" type="ORF">DS079_02775</name>
</gene>
<evidence type="ECO:0000313" key="5">
    <source>
        <dbReference type="Proteomes" id="UP000274327"/>
    </source>
</evidence>
<evidence type="ECO:0000259" key="3">
    <source>
        <dbReference type="Pfam" id="PF08386"/>
    </source>
</evidence>
<name>A0A3R8QRB8_9MICO</name>
<dbReference type="AlphaFoldDB" id="A0A3R8QRB8"/>
<feature type="region of interest" description="Disordered" evidence="1">
    <location>
        <begin position="74"/>
        <end position="95"/>
    </location>
</feature>
<proteinExistence type="predicted"/>
<dbReference type="EMBL" id="QOCI01000001">
    <property type="protein sequence ID" value="RRR20336.1"/>
    <property type="molecule type" value="Genomic_DNA"/>
</dbReference>
<dbReference type="Pfam" id="PF08386">
    <property type="entry name" value="Abhydrolase_4"/>
    <property type="match status" value="1"/>
</dbReference>
<dbReference type="GeneID" id="78119952"/>
<dbReference type="InterPro" id="IPR050266">
    <property type="entry name" value="AB_hydrolase_sf"/>
</dbReference>
<dbReference type="GO" id="GO:0003824">
    <property type="term" value="F:catalytic activity"/>
    <property type="evidence" value="ECO:0007669"/>
    <property type="project" value="UniProtKB-ARBA"/>
</dbReference>
<sequence length="494" mass="53888">MSEEPRTSRTPTSGLPALPLPRRIAPWARPVEIIERATQDELLQIRNDLMTIYREVEREGPELFPLRYARATPRRPRRVRGADGSPPPESLSPEVPVLILPDGPARASVLPYDVLRRSLAARGVDVLMMEHRGVGFSRLDAVGEDLPARAITLREVVRDVLAVLDHARVERAALVGTGYGAQLAQILAILHPERVHSLVLDSPRSAATDELVAQRRLRELYWDGGEATTSSTAAVLRRLAAEGKVEASRAGPVVLAVHEHGGPAAVRDLMDLLAVGRGSLTWSSVRKVLNRAWLESTPFVVEHDLVARLVHTELGYGAHADGGPLDPLLLTGEERRAVPPFAREPIDLHALAPAITAPTLVISGSQDLVSPTRVAREVAGRIPGAQLLEIRGAGHSMLDTRSRIFQIAARWSACGVAHRLPEHAAELAALPVSATDRALSRGLQIALAAERHSPWRLRLESARAERERHLLERAQATSRGQRGRRAGTVREDPV</sequence>
<dbReference type="InterPro" id="IPR013595">
    <property type="entry name" value="Pept_S33_TAP-like_C"/>
</dbReference>
<dbReference type="Proteomes" id="UP000274327">
    <property type="component" value="Unassembled WGS sequence"/>
</dbReference>
<reference evidence="4 5" key="1">
    <citation type="submission" date="2018-07" db="EMBL/GenBank/DDBJ databases">
        <title>Brachybacteriurn paraconglorneratum KCTC 9916.</title>
        <authorList>
            <person name="Li Y."/>
        </authorList>
    </citation>
    <scope>NUCLEOTIDE SEQUENCE [LARGE SCALE GENOMIC DNA]</scope>
    <source>
        <strain evidence="4 5">KCTC 9916</strain>
    </source>
</reference>
<accession>A0A3R8QRB8</accession>
<dbReference type="SUPFAM" id="SSF53474">
    <property type="entry name" value="alpha/beta-Hydrolases"/>
    <property type="match status" value="1"/>
</dbReference>
<evidence type="ECO:0000256" key="1">
    <source>
        <dbReference type="SAM" id="MobiDB-lite"/>
    </source>
</evidence>
<protein>
    <submittedName>
        <fullName evidence="4">Lysophospholipase</fullName>
    </submittedName>
</protein>
<dbReference type="Pfam" id="PF00561">
    <property type="entry name" value="Abhydrolase_1"/>
    <property type="match status" value="1"/>
</dbReference>
<dbReference type="PANTHER" id="PTHR43798">
    <property type="entry name" value="MONOACYLGLYCEROL LIPASE"/>
    <property type="match status" value="1"/>
</dbReference>
<keyword evidence="5" id="KW-1185">Reference proteome</keyword>
<dbReference type="InterPro" id="IPR000073">
    <property type="entry name" value="AB_hydrolase_1"/>
</dbReference>
<organism evidence="4 5">
    <name type="scientific">Brachybacterium paraconglomeratum</name>
    <dbReference type="NCBI Taxonomy" id="173362"/>
    <lineage>
        <taxon>Bacteria</taxon>
        <taxon>Bacillati</taxon>
        <taxon>Actinomycetota</taxon>
        <taxon>Actinomycetes</taxon>
        <taxon>Micrococcales</taxon>
        <taxon>Dermabacteraceae</taxon>
        <taxon>Brachybacterium</taxon>
    </lineage>
</organism>
<evidence type="ECO:0000259" key="2">
    <source>
        <dbReference type="Pfam" id="PF00561"/>
    </source>
</evidence>
<dbReference type="InterPro" id="IPR029058">
    <property type="entry name" value="AB_hydrolase_fold"/>
</dbReference>
<feature type="domain" description="Peptidase S33 tripeptidyl aminopeptidase-like C-terminal" evidence="3">
    <location>
        <begin position="356"/>
        <end position="399"/>
    </location>
</feature>
<dbReference type="Gene3D" id="3.40.50.1820">
    <property type="entry name" value="alpha/beta hydrolase"/>
    <property type="match status" value="1"/>
</dbReference>
<feature type="domain" description="AB hydrolase-1" evidence="2">
    <location>
        <begin position="96"/>
        <end position="214"/>
    </location>
</feature>
<dbReference type="PANTHER" id="PTHR43798:SF33">
    <property type="entry name" value="HYDROLASE, PUTATIVE (AFU_ORTHOLOGUE AFUA_2G14860)-RELATED"/>
    <property type="match status" value="1"/>
</dbReference>
<evidence type="ECO:0000313" key="4">
    <source>
        <dbReference type="EMBL" id="RRR20336.1"/>
    </source>
</evidence>
<dbReference type="RefSeq" id="WP_126984713.1">
    <property type="nucleotide sequence ID" value="NZ_ML133851.1"/>
</dbReference>